<organism evidence="1 2">
    <name type="scientific">Stenotrophomonas maltophilia</name>
    <name type="common">Pseudomonas maltophilia</name>
    <name type="synonym">Xanthomonas maltophilia</name>
    <dbReference type="NCBI Taxonomy" id="40324"/>
    <lineage>
        <taxon>Bacteria</taxon>
        <taxon>Pseudomonadati</taxon>
        <taxon>Pseudomonadota</taxon>
        <taxon>Gammaproteobacteria</taxon>
        <taxon>Lysobacterales</taxon>
        <taxon>Lysobacteraceae</taxon>
        <taxon>Stenotrophomonas</taxon>
        <taxon>Stenotrophomonas maltophilia group</taxon>
    </lineage>
</organism>
<dbReference type="RefSeq" id="WP_164158775.1">
    <property type="nucleotide sequence ID" value="NZ_VKQR01000028.1"/>
</dbReference>
<proteinExistence type="predicted"/>
<dbReference type="Proteomes" id="UP001214521">
    <property type="component" value="Unassembled WGS sequence"/>
</dbReference>
<protein>
    <submittedName>
        <fullName evidence="1">Uncharacterized protein</fullName>
    </submittedName>
</protein>
<evidence type="ECO:0000313" key="1">
    <source>
        <dbReference type="EMBL" id="EKT4441306.1"/>
    </source>
</evidence>
<reference evidence="1" key="1">
    <citation type="submission" date="2022-07" db="EMBL/GenBank/DDBJ databases">
        <authorList>
            <consortium name="Clinical and Environmental Microbiology Branch: Whole genome sequencing antimicrobial resistance pathogens in the healthcare setting"/>
        </authorList>
    </citation>
    <scope>NUCLEOTIDE SEQUENCE</scope>
    <source>
        <strain evidence="1">Stenotrophomonas_maltophilia_2021CK-00905</strain>
    </source>
</reference>
<gene>
    <name evidence="1" type="ORF">QEK83_001956</name>
</gene>
<sequence>MGVELATAAGLALLGGGLNYVNQRNVAKSQDREAAAQIRQQSRRQDEADRAVTDLLAQRAVSDGASERGSISQQYLQQARAAQAAATNGLGQSGAVSDAYRTAANDAALGVSDYGQTAATLMGRIDAPQQRRTREALEEGDLQTRLGLIGRQSQADDFLSRLRLQSVQQNPWLSAAAQAANGAASGIAMNGLPDFGRTARLSNQANNITQANTASLFARMQGGG</sequence>
<evidence type="ECO:0000313" key="2">
    <source>
        <dbReference type="Proteomes" id="UP001214521"/>
    </source>
</evidence>
<accession>A0AAI9CAX0</accession>
<dbReference type="EMBL" id="ABLOMU010000017">
    <property type="protein sequence ID" value="EKT4441306.1"/>
    <property type="molecule type" value="Genomic_DNA"/>
</dbReference>
<dbReference type="AlphaFoldDB" id="A0AAI9CAX0"/>
<name>A0AAI9CAX0_STEMA</name>
<comment type="caution">
    <text evidence="1">The sequence shown here is derived from an EMBL/GenBank/DDBJ whole genome shotgun (WGS) entry which is preliminary data.</text>
</comment>